<keyword evidence="3" id="KW-1185">Reference proteome</keyword>
<dbReference type="EMBL" id="CCEJ010000009">
    <property type="protein sequence ID" value="CDR34652.1"/>
    <property type="molecule type" value="Genomic_DNA"/>
</dbReference>
<comment type="caution">
    <text evidence="2">The sequence shown here is derived from an EMBL/GenBank/DDBJ whole genome shotgun (WGS) entry which is preliminary data.</text>
</comment>
<gene>
    <name evidence="2" type="ORF">CSEC_1843</name>
</gene>
<dbReference type="RefSeq" id="WP_041018207.1">
    <property type="nucleotide sequence ID" value="NZ_CCEJ010000009.1"/>
</dbReference>
<keyword evidence="1" id="KW-1133">Transmembrane helix</keyword>
<dbReference type="Proteomes" id="UP000031552">
    <property type="component" value="Unassembled WGS sequence"/>
</dbReference>
<reference evidence="2" key="1">
    <citation type="submission" date="2013-12" db="EMBL/GenBank/DDBJ databases">
        <authorList>
            <person name="Linke B."/>
        </authorList>
    </citation>
    <scope>NUCLEOTIDE SEQUENCE [LARGE SCALE GENOMIC DNA]</scope>
    <source>
        <strain evidence="2">CRIB-18</strain>
    </source>
</reference>
<keyword evidence="1" id="KW-0472">Membrane</keyword>
<evidence type="ECO:0000313" key="3">
    <source>
        <dbReference type="Proteomes" id="UP000031552"/>
    </source>
</evidence>
<reference evidence="2" key="2">
    <citation type="submission" date="2014-09" db="EMBL/GenBank/DDBJ databases">
        <title>Criblamydia sequanensis harbors a mega-plasmid encoding arsenite resistance.</title>
        <authorList>
            <person name="Bertelli C."/>
            <person name="Goesmann A."/>
            <person name="Greub G."/>
        </authorList>
    </citation>
    <scope>NUCLEOTIDE SEQUENCE [LARGE SCALE GENOMIC DNA]</scope>
    <source>
        <strain evidence="2">CRIB-18</strain>
    </source>
</reference>
<accession>A0A090CZR9</accession>
<dbReference type="AlphaFoldDB" id="A0A090CZR9"/>
<name>A0A090CZR9_9BACT</name>
<evidence type="ECO:0000313" key="2">
    <source>
        <dbReference type="EMBL" id="CDR34652.1"/>
    </source>
</evidence>
<proteinExistence type="predicted"/>
<evidence type="ECO:0000256" key="1">
    <source>
        <dbReference type="SAM" id="Phobius"/>
    </source>
</evidence>
<sequence length="82" mass="9802">MGLLRILFNAILYALLFYFIWYFFPDAFQTLSEWVSKLANWLIDIGHRFVDWIKEATHTQGVPHDRPEKLFLLPFIGLMKKV</sequence>
<feature type="transmembrane region" description="Helical" evidence="1">
    <location>
        <begin position="6"/>
        <end position="24"/>
    </location>
</feature>
<keyword evidence="1" id="KW-0812">Transmembrane</keyword>
<dbReference type="STRING" id="1437425.CSEC_1843"/>
<protein>
    <submittedName>
        <fullName evidence="2">Membrane protein</fullName>
    </submittedName>
</protein>
<organism evidence="2 3">
    <name type="scientific">Candidatus Criblamydia sequanensis CRIB-18</name>
    <dbReference type="NCBI Taxonomy" id="1437425"/>
    <lineage>
        <taxon>Bacteria</taxon>
        <taxon>Pseudomonadati</taxon>
        <taxon>Chlamydiota</taxon>
        <taxon>Chlamydiia</taxon>
        <taxon>Parachlamydiales</taxon>
        <taxon>Candidatus Criblamydiaceae</taxon>
        <taxon>Candidatus Criblamydia</taxon>
    </lineage>
</organism>